<comment type="caution">
    <text evidence="9">The sequence shown here is derived from an EMBL/GenBank/DDBJ whole genome shotgun (WGS) entry which is preliminary data.</text>
</comment>
<reference evidence="9" key="1">
    <citation type="submission" date="2022-03" db="EMBL/GenBank/DDBJ databases">
        <title>Draft genome sequence of Aduncisulcus paluster, a free-living microaerophilic Fornicata.</title>
        <authorList>
            <person name="Yuyama I."/>
            <person name="Kume K."/>
            <person name="Tamura T."/>
            <person name="Inagaki Y."/>
            <person name="Hashimoto T."/>
        </authorList>
    </citation>
    <scope>NUCLEOTIDE SEQUENCE</scope>
    <source>
        <strain evidence="9">NY0171</strain>
    </source>
</reference>
<dbReference type="Proteomes" id="UP001057375">
    <property type="component" value="Unassembled WGS sequence"/>
</dbReference>
<dbReference type="PANTHER" id="PTHR43414">
    <property type="entry name" value="MULTIDRUG RESISTANCE PROTEIN MDTG"/>
    <property type="match status" value="1"/>
</dbReference>
<feature type="transmembrane region" description="Helical" evidence="7">
    <location>
        <begin position="276"/>
        <end position="295"/>
    </location>
</feature>
<protein>
    <submittedName>
        <fullName evidence="9">Major facilitator superfamily like protein</fullName>
    </submittedName>
</protein>
<evidence type="ECO:0000313" key="9">
    <source>
        <dbReference type="EMBL" id="GKT21926.1"/>
    </source>
</evidence>
<feature type="transmembrane region" description="Helical" evidence="7">
    <location>
        <begin position="209"/>
        <end position="234"/>
    </location>
</feature>
<evidence type="ECO:0000256" key="3">
    <source>
        <dbReference type="ARBA" id="ARBA00022475"/>
    </source>
</evidence>
<organism evidence="9 10">
    <name type="scientific">Aduncisulcus paluster</name>
    <dbReference type="NCBI Taxonomy" id="2918883"/>
    <lineage>
        <taxon>Eukaryota</taxon>
        <taxon>Metamonada</taxon>
        <taxon>Carpediemonas-like organisms</taxon>
        <taxon>Aduncisulcus</taxon>
    </lineage>
</organism>
<feature type="transmembrane region" description="Helical" evidence="7">
    <location>
        <begin position="301"/>
        <end position="321"/>
    </location>
</feature>
<feature type="transmembrane region" description="Helical" evidence="7">
    <location>
        <begin position="466"/>
        <end position="483"/>
    </location>
</feature>
<keyword evidence="10" id="KW-1185">Reference proteome</keyword>
<dbReference type="PANTHER" id="PTHR43414:SF6">
    <property type="entry name" value="MULTIDRUG RESISTANCE PROTEIN MDTG"/>
    <property type="match status" value="1"/>
</dbReference>
<feature type="domain" description="Major facilitator superfamily (MFS) profile" evidence="8">
    <location>
        <begin position="208"/>
        <end position="682"/>
    </location>
</feature>
<feature type="transmembrane region" description="Helical" evidence="7">
    <location>
        <begin position="333"/>
        <end position="355"/>
    </location>
</feature>
<feature type="transmembrane region" description="Helical" evidence="7">
    <location>
        <begin position="388"/>
        <end position="411"/>
    </location>
</feature>
<feature type="transmembrane region" description="Helical" evidence="7">
    <location>
        <begin position="585"/>
        <end position="608"/>
    </location>
</feature>
<feature type="transmembrane region" description="Helical" evidence="7">
    <location>
        <begin position="660"/>
        <end position="681"/>
    </location>
</feature>
<feature type="transmembrane region" description="Helical" evidence="7">
    <location>
        <begin position="553"/>
        <end position="573"/>
    </location>
</feature>
<feature type="transmembrane region" description="Helical" evidence="7">
    <location>
        <begin position="246"/>
        <end position="264"/>
    </location>
</feature>
<dbReference type="InterPro" id="IPR011701">
    <property type="entry name" value="MFS"/>
</dbReference>
<dbReference type="PROSITE" id="PS50850">
    <property type="entry name" value="MFS"/>
    <property type="match status" value="1"/>
</dbReference>
<dbReference type="InterPro" id="IPR036259">
    <property type="entry name" value="MFS_trans_sf"/>
</dbReference>
<dbReference type="InterPro" id="IPR020846">
    <property type="entry name" value="MFS_dom"/>
</dbReference>
<evidence type="ECO:0000256" key="7">
    <source>
        <dbReference type="SAM" id="Phobius"/>
    </source>
</evidence>
<feature type="transmembrane region" description="Helical" evidence="7">
    <location>
        <begin position="522"/>
        <end position="541"/>
    </location>
</feature>
<evidence type="ECO:0000256" key="2">
    <source>
        <dbReference type="ARBA" id="ARBA00022448"/>
    </source>
</evidence>
<keyword evidence="5 7" id="KW-1133">Transmembrane helix</keyword>
<keyword evidence="6 7" id="KW-0472">Membrane</keyword>
<keyword evidence="3" id="KW-1003">Cell membrane</keyword>
<sequence length="743" mass="83849">MGNCGKSCAIARRSVLELNEDAEMYLRSSRRIFSYFRAFYQAKGLSNVFTSVDPTYDPLSGLYDGVCFGELLAECSSFRVSTPSEGSDGADAFRSSGAKNYKAYKKFVEKEGFVFDHPLASELSAADLLVSPKSAEHRCFILFLADSLSWILDEFSRDLTVHDYPEDAERDFLPEEICRARDIFGDGMLRLKDINEDLVTTPNIFQAGFFWQCVTVFLSCLSLFLVMATIKTYIKSVLTDVDEGQYLMVMSIFNIVQFIFSPLAQYVSDFIGRKWCYVWMYTIYCSMSLWLSSASTYGEFFGIRAISGMAALIMPVSYLVVSDIAPMKQRTYFSGVVMAFASIGGMIGPVLFYLITISIVDYDKIIAGAETAADQYNRVTKYAGFTSAALLAVCILISLFLVPETCPAVLARRELKRTNKLVQKAGGSKMILQKEEEKVQKEELSHQVKSETNWFSVFKRLVSNKNWLLIFIAYTIAMGVYSVNRDTNVSWFSRVPTSEYFENESDLTAATIYARLFEDTSFMILLSGFIPSFVNFFYGQFFTPYLVKRIGEVFVIHLNLVLMFICNLLLGYVTPSYINRYMPVFTMIGITTLEGLAHGCFIYLLSLFGKPEDHGSNLGIAQFGNSIGRALPPILFGEIVDAFDGVKSTDPDYNPAMRSFFFSAPMCVISMILVACAWVPIQSHEIQFREKMMKQIRRTRGASRLDLSALTKHRGFSVAERTIHSQTETTEMTSIRLSVTERR</sequence>
<proteinExistence type="predicted"/>
<accession>A0ABQ5JXX7</accession>
<evidence type="ECO:0000256" key="4">
    <source>
        <dbReference type="ARBA" id="ARBA00022692"/>
    </source>
</evidence>
<name>A0ABQ5JXX7_9EUKA</name>
<keyword evidence="4 7" id="KW-0812">Transmembrane</keyword>
<evidence type="ECO:0000313" key="10">
    <source>
        <dbReference type="Proteomes" id="UP001057375"/>
    </source>
</evidence>
<dbReference type="SUPFAM" id="SSF103473">
    <property type="entry name" value="MFS general substrate transporter"/>
    <property type="match status" value="1"/>
</dbReference>
<comment type="subcellular location">
    <subcellularLocation>
        <location evidence="1">Cell membrane</location>
        <topology evidence="1">Multi-pass membrane protein</topology>
    </subcellularLocation>
</comment>
<dbReference type="Pfam" id="PF07690">
    <property type="entry name" value="MFS_1"/>
    <property type="match status" value="1"/>
</dbReference>
<evidence type="ECO:0000256" key="1">
    <source>
        <dbReference type="ARBA" id="ARBA00004651"/>
    </source>
</evidence>
<dbReference type="Gene3D" id="1.20.1250.20">
    <property type="entry name" value="MFS general substrate transporter like domains"/>
    <property type="match status" value="1"/>
</dbReference>
<dbReference type="EMBL" id="BQXS01012354">
    <property type="protein sequence ID" value="GKT21926.1"/>
    <property type="molecule type" value="Genomic_DNA"/>
</dbReference>
<evidence type="ECO:0000256" key="5">
    <source>
        <dbReference type="ARBA" id="ARBA00022989"/>
    </source>
</evidence>
<evidence type="ECO:0000259" key="8">
    <source>
        <dbReference type="PROSITE" id="PS50850"/>
    </source>
</evidence>
<gene>
    <name evidence="9" type="ORF">ADUPG1_012016</name>
</gene>
<evidence type="ECO:0000256" key="6">
    <source>
        <dbReference type="ARBA" id="ARBA00023136"/>
    </source>
</evidence>
<keyword evidence="2" id="KW-0813">Transport</keyword>